<evidence type="ECO:0008006" key="4">
    <source>
        <dbReference type="Google" id="ProtNLM"/>
    </source>
</evidence>
<reference evidence="2 3" key="1">
    <citation type="submission" date="2021-01" db="EMBL/GenBank/DDBJ databases">
        <title>Genomic Encyclopedia of Type Strains, Phase IV (KMG-IV): sequencing the most valuable type-strain genomes for metagenomic binning, comparative biology and taxonomic classification.</title>
        <authorList>
            <person name="Goeker M."/>
        </authorList>
    </citation>
    <scope>NUCLEOTIDE SEQUENCE [LARGE SCALE GENOMIC DNA]</scope>
    <source>
        <strain evidence="2 3">DSM 104297</strain>
    </source>
</reference>
<evidence type="ECO:0000313" key="2">
    <source>
        <dbReference type="EMBL" id="MBM7701648.1"/>
    </source>
</evidence>
<dbReference type="EMBL" id="JAFBFC010000001">
    <property type="protein sequence ID" value="MBM7701648.1"/>
    <property type="molecule type" value="Genomic_DNA"/>
</dbReference>
<keyword evidence="1" id="KW-0812">Transmembrane</keyword>
<dbReference type="Proteomes" id="UP000809829">
    <property type="component" value="Unassembled WGS sequence"/>
</dbReference>
<gene>
    <name evidence="2" type="ORF">JOC83_000474</name>
</gene>
<evidence type="ECO:0000256" key="1">
    <source>
        <dbReference type="SAM" id="Phobius"/>
    </source>
</evidence>
<accession>A0ABS2QQQ0</accession>
<sequence length="75" mass="9213">MKSWMELLYNTCKVFVLFTGFTVLFYYGMIWVHKEYESYQRYEEPKGAAIKVMSMQIDEEKTWLQRLLMFYQNGE</sequence>
<protein>
    <recommendedName>
        <fullName evidence="4">DUF4227 domain-containing protein</fullName>
    </recommendedName>
</protein>
<dbReference type="RefSeq" id="WP_205183214.1">
    <property type="nucleotide sequence ID" value="NZ_JAFBFC010000001.1"/>
</dbReference>
<proteinExistence type="predicted"/>
<keyword evidence="3" id="KW-1185">Reference proteome</keyword>
<evidence type="ECO:0000313" key="3">
    <source>
        <dbReference type="Proteomes" id="UP000809829"/>
    </source>
</evidence>
<keyword evidence="1" id="KW-0472">Membrane</keyword>
<keyword evidence="1" id="KW-1133">Transmembrane helix</keyword>
<dbReference type="InterPro" id="IPR025321">
    <property type="entry name" value="DUF4227"/>
</dbReference>
<feature type="transmembrane region" description="Helical" evidence="1">
    <location>
        <begin position="14"/>
        <end position="32"/>
    </location>
</feature>
<organism evidence="2 3">
    <name type="scientific">Priestia iocasae</name>
    <dbReference type="NCBI Taxonomy" id="2291674"/>
    <lineage>
        <taxon>Bacteria</taxon>
        <taxon>Bacillati</taxon>
        <taxon>Bacillota</taxon>
        <taxon>Bacilli</taxon>
        <taxon>Bacillales</taxon>
        <taxon>Bacillaceae</taxon>
        <taxon>Priestia</taxon>
    </lineage>
</organism>
<name>A0ABS2QQQ0_9BACI</name>
<comment type="caution">
    <text evidence="2">The sequence shown here is derived from an EMBL/GenBank/DDBJ whole genome shotgun (WGS) entry which is preliminary data.</text>
</comment>
<dbReference type="Pfam" id="PF14004">
    <property type="entry name" value="DUF4227"/>
    <property type="match status" value="1"/>
</dbReference>